<dbReference type="AlphaFoldDB" id="A0A0H5RWS6"/>
<dbReference type="Proteomes" id="UP000199147">
    <property type="component" value="Unassembled WGS sequence"/>
</dbReference>
<dbReference type="STRING" id="146018.BN2156_04874"/>
<organism evidence="1 2">
    <name type="scientific">Mycolicibacterium neworleansense</name>
    <dbReference type="NCBI Taxonomy" id="146018"/>
    <lineage>
        <taxon>Bacteria</taxon>
        <taxon>Bacillati</taxon>
        <taxon>Actinomycetota</taxon>
        <taxon>Actinomycetes</taxon>
        <taxon>Mycobacteriales</taxon>
        <taxon>Mycobacteriaceae</taxon>
        <taxon>Mycolicibacterium</taxon>
    </lineage>
</organism>
<dbReference type="EMBL" id="CWKH01000002">
    <property type="protein sequence ID" value="CRZ17977.1"/>
    <property type="molecule type" value="Genomic_DNA"/>
</dbReference>
<sequence>MTVPHRNPVYWIGDKPIDYYTPVPHGLARDGDLSSGARSVALYVWSHVGGWELSAVSIAEALGMDRKSVGRALAELDRKRWIAIRSTGKTTREYYAHPARKLTEDEHSDLVPIVDKSCPESGQGVVLKTDMGLYQNGAADMSQNGATKKTIQEEQQEKQQEWDARRETDEFCHLHAGPPQPKVFCQCHERKRVEAAPLDLEEAEYPF</sequence>
<gene>
    <name evidence="1" type="ORF">BN2156_04874</name>
</gene>
<evidence type="ECO:0000313" key="1">
    <source>
        <dbReference type="EMBL" id="CRZ17977.1"/>
    </source>
</evidence>
<keyword evidence="2" id="KW-1185">Reference proteome</keyword>
<evidence type="ECO:0000313" key="2">
    <source>
        <dbReference type="Proteomes" id="UP000199147"/>
    </source>
</evidence>
<protein>
    <submittedName>
        <fullName evidence="1">Uncharacterized protein</fullName>
    </submittedName>
</protein>
<reference evidence="2" key="1">
    <citation type="submission" date="2015-07" db="EMBL/GenBank/DDBJ databases">
        <authorList>
            <person name="Urmite Genomes"/>
        </authorList>
    </citation>
    <scope>NUCLEOTIDE SEQUENCE [LARGE SCALE GENOMIC DNA]</scope>
    <source>
        <strain evidence="2">type strain: ATCC 49404</strain>
    </source>
</reference>
<name>A0A0H5RWS6_9MYCO</name>
<accession>A0A0H5RWS6</accession>
<proteinExistence type="predicted"/>